<keyword evidence="2" id="KW-1185">Reference proteome</keyword>
<accession>A0AC60QEE1</accession>
<feature type="non-terminal residue" evidence="1">
    <location>
        <position position="1"/>
    </location>
</feature>
<sequence>AFRLHMFVVDLWKDDRLNLTRFLQDSGPKSSSSPSETLREGARRGRHDPRVLPEEVRDAVWKPDLIFVNSKNGYLFEHSVPNTFLKVLNTGHIYRSSRYLFQVDCLMELQKYPMDTQNCYLKVGLMSTPEDLATLHWMDDETSPQRNFSTAIRLLEDIKPLQFYLDVPVTHSATEAWMFENYTYLYANFTFVRRLTASIVNTYIPSGLVVALSWLTFWLDVSAVPARITLGVTSILTLATQVVQSRSSLPPVDYIKAVDVWLFVCLVMVFASLLEYAVAYNLEKILAMERKRKPEPQRTAIHVTPSSRVTPSAWQRDNVGLTQNSINHVPATPVANDVANAGSALLASVSEGNYPTLATPSVVSLNVTNSVPRSVNSVAVIQPATNNNASAICATHGAAVGHAAYRADFGASWRNMPSGVLLVFALVCSVTRVTPKGVDCTPETCTTREIWSSFLSHNYSRSEPPFINDDTVMVNVSMKIVDVDDINEERMDFRLHTYIEESWRDFRLKTSVVGRWRHSVLPERVAKLIWTPDVVFSNTKKSSIFKESVQSIVIKVADDGTIRRLTRYLFQVRCMMTFHNYPMDVQQCHFRVSLMATPNWMTELSWQGGVQEGPSDAIEYVDRIEPLQFRIKAPLAYRYSEVFLGENYTHLLVNFTFERRLTASIVNTYIPSGLVVVLSWLSFWLDVHAVQGRITLGVTAILTLTTQVVQSRSTLPPVDYVKAVDIWLFACLITVFASLLEYAVAYQHVKAKRLGQQVRASEGEEDITDDEILGSTLSGASTVTQNTTQRKPESASLAFWNVVLSKLRSHTPADYKPRY</sequence>
<dbReference type="Proteomes" id="UP000805193">
    <property type="component" value="Unassembled WGS sequence"/>
</dbReference>
<name>A0AC60QEE1_IXOPE</name>
<protein>
    <submittedName>
        <fullName evidence="1">Uncharacterized protein</fullName>
    </submittedName>
</protein>
<reference evidence="1 2" key="1">
    <citation type="journal article" date="2020" name="Cell">
        <title>Large-Scale Comparative Analyses of Tick Genomes Elucidate Their Genetic Diversity and Vector Capacities.</title>
        <authorList>
            <consortium name="Tick Genome and Microbiome Consortium (TIGMIC)"/>
            <person name="Jia N."/>
            <person name="Wang J."/>
            <person name="Shi W."/>
            <person name="Du L."/>
            <person name="Sun Y."/>
            <person name="Zhan W."/>
            <person name="Jiang J.F."/>
            <person name="Wang Q."/>
            <person name="Zhang B."/>
            <person name="Ji P."/>
            <person name="Bell-Sakyi L."/>
            <person name="Cui X.M."/>
            <person name="Yuan T.T."/>
            <person name="Jiang B.G."/>
            <person name="Yang W.F."/>
            <person name="Lam T.T."/>
            <person name="Chang Q.C."/>
            <person name="Ding S.J."/>
            <person name="Wang X.J."/>
            <person name="Zhu J.G."/>
            <person name="Ruan X.D."/>
            <person name="Zhao L."/>
            <person name="Wei J.T."/>
            <person name="Ye R.Z."/>
            <person name="Que T.C."/>
            <person name="Du C.H."/>
            <person name="Zhou Y.H."/>
            <person name="Cheng J.X."/>
            <person name="Dai P.F."/>
            <person name="Guo W.B."/>
            <person name="Han X.H."/>
            <person name="Huang E.J."/>
            <person name="Li L.F."/>
            <person name="Wei W."/>
            <person name="Gao Y.C."/>
            <person name="Liu J.Z."/>
            <person name="Shao H.Z."/>
            <person name="Wang X."/>
            <person name="Wang C.C."/>
            <person name="Yang T.C."/>
            <person name="Huo Q.B."/>
            <person name="Li W."/>
            <person name="Chen H.Y."/>
            <person name="Chen S.E."/>
            <person name="Zhou L.G."/>
            <person name="Ni X.B."/>
            <person name="Tian J.H."/>
            <person name="Sheng Y."/>
            <person name="Liu T."/>
            <person name="Pan Y.S."/>
            <person name="Xia L.Y."/>
            <person name="Li J."/>
            <person name="Zhao F."/>
            <person name="Cao W.C."/>
        </authorList>
    </citation>
    <scope>NUCLEOTIDE SEQUENCE [LARGE SCALE GENOMIC DNA]</scope>
    <source>
        <strain evidence="1">Iper-2018</strain>
    </source>
</reference>
<evidence type="ECO:0000313" key="2">
    <source>
        <dbReference type="Proteomes" id="UP000805193"/>
    </source>
</evidence>
<evidence type="ECO:0000313" key="1">
    <source>
        <dbReference type="EMBL" id="KAG0431636.1"/>
    </source>
</evidence>
<gene>
    <name evidence="1" type="ORF">HPB47_021576</name>
</gene>
<comment type="caution">
    <text evidence="1">The sequence shown here is derived from an EMBL/GenBank/DDBJ whole genome shotgun (WGS) entry which is preliminary data.</text>
</comment>
<dbReference type="EMBL" id="JABSTQ010009208">
    <property type="protein sequence ID" value="KAG0431636.1"/>
    <property type="molecule type" value="Genomic_DNA"/>
</dbReference>
<proteinExistence type="predicted"/>
<organism evidence="1 2">
    <name type="scientific">Ixodes persulcatus</name>
    <name type="common">Taiga tick</name>
    <dbReference type="NCBI Taxonomy" id="34615"/>
    <lineage>
        <taxon>Eukaryota</taxon>
        <taxon>Metazoa</taxon>
        <taxon>Ecdysozoa</taxon>
        <taxon>Arthropoda</taxon>
        <taxon>Chelicerata</taxon>
        <taxon>Arachnida</taxon>
        <taxon>Acari</taxon>
        <taxon>Parasitiformes</taxon>
        <taxon>Ixodida</taxon>
        <taxon>Ixodoidea</taxon>
        <taxon>Ixodidae</taxon>
        <taxon>Ixodinae</taxon>
        <taxon>Ixodes</taxon>
    </lineage>
</organism>